<feature type="transmembrane region" description="Helical" evidence="2">
    <location>
        <begin position="151"/>
        <end position="173"/>
    </location>
</feature>
<dbReference type="OrthoDB" id="2932055at2759"/>
<evidence type="ECO:0000313" key="3">
    <source>
        <dbReference type="EMBL" id="KAF7349115.1"/>
    </source>
</evidence>
<feature type="region of interest" description="Disordered" evidence="1">
    <location>
        <begin position="185"/>
        <end position="209"/>
    </location>
</feature>
<keyword evidence="2" id="KW-0472">Membrane</keyword>
<proteinExistence type="predicted"/>
<protein>
    <submittedName>
        <fullName evidence="3">Uncharacterized protein</fullName>
    </submittedName>
</protein>
<keyword evidence="4" id="KW-1185">Reference proteome</keyword>
<keyword evidence="2" id="KW-0812">Transmembrane</keyword>
<feature type="transmembrane region" description="Helical" evidence="2">
    <location>
        <begin position="12"/>
        <end position="31"/>
    </location>
</feature>
<organism evidence="3 4">
    <name type="scientific">Mycena venus</name>
    <dbReference type="NCBI Taxonomy" id="2733690"/>
    <lineage>
        <taxon>Eukaryota</taxon>
        <taxon>Fungi</taxon>
        <taxon>Dikarya</taxon>
        <taxon>Basidiomycota</taxon>
        <taxon>Agaricomycotina</taxon>
        <taxon>Agaricomycetes</taxon>
        <taxon>Agaricomycetidae</taxon>
        <taxon>Agaricales</taxon>
        <taxon>Marasmiineae</taxon>
        <taxon>Mycenaceae</taxon>
        <taxon>Mycena</taxon>
    </lineage>
</organism>
<sequence>MGRLPLFVKTILIHLLSYLLNYIVIYGVFYAPTFLQSFPPTAALGDVLAKYYAWIGERNNLLRGLTGPLVLHPLSKTAPRPRAGQTPHPTALEAQVASPTQPTPVVTAGILVLKAILGVLYGGMFIFGVSKAGVFSLQRPLLDNIRVTVQYIVGGFKVVFGPAMLMAFLVWVGCTMTKATKEKATKTAQTGSVSALPEGQKPYTDEEKV</sequence>
<feature type="transmembrane region" description="Helical" evidence="2">
    <location>
        <begin position="108"/>
        <end position="130"/>
    </location>
</feature>
<accession>A0A8H6XZL5</accession>
<dbReference type="Proteomes" id="UP000620124">
    <property type="component" value="Unassembled WGS sequence"/>
</dbReference>
<dbReference type="EMBL" id="JACAZI010000011">
    <property type="protein sequence ID" value="KAF7349115.1"/>
    <property type="molecule type" value="Genomic_DNA"/>
</dbReference>
<evidence type="ECO:0000313" key="4">
    <source>
        <dbReference type="Proteomes" id="UP000620124"/>
    </source>
</evidence>
<dbReference type="AlphaFoldDB" id="A0A8H6XZL5"/>
<reference evidence="3" key="1">
    <citation type="submission" date="2020-05" db="EMBL/GenBank/DDBJ databases">
        <title>Mycena genomes resolve the evolution of fungal bioluminescence.</title>
        <authorList>
            <person name="Tsai I.J."/>
        </authorList>
    </citation>
    <scope>NUCLEOTIDE SEQUENCE</scope>
    <source>
        <strain evidence="3">CCC161011</strain>
    </source>
</reference>
<evidence type="ECO:0000256" key="1">
    <source>
        <dbReference type="SAM" id="MobiDB-lite"/>
    </source>
</evidence>
<name>A0A8H6XZL5_9AGAR</name>
<gene>
    <name evidence="3" type="ORF">MVEN_01433700</name>
</gene>
<comment type="caution">
    <text evidence="3">The sequence shown here is derived from an EMBL/GenBank/DDBJ whole genome shotgun (WGS) entry which is preliminary data.</text>
</comment>
<evidence type="ECO:0000256" key="2">
    <source>
        <dbReference type="SAM" id="Phobius"/>
    </source>
</evidence>
<keyword evidence="2" id="KW-1133">Transmembrane helix</keyword>